<protein>
    <submittedName>
        <fullName evidence="10">WSC domain-containing protein</fullName>
    </submittedName>
</protein>
<evidence type="ECO:0000256" key="7">
    <source>
        <dbReference type="SAM" id="MobiDB-lite"/>
    </source>
</evidence>
<name>A0A8K0SN37_9HYPO</name>
<sequence length="276" mass="29705">MKAAPCFPALATFLVALVSVPRAVCTSTSPSLQFDPDTISPCVMWEDNANDLVCEDVRENWGITPEEFSEWNPSVGLDCKPWRIQSYCVVPLKRLPVTTTSSQTSKTTTTTSTSSTSTLGPSPTSWSSLGCYTDENPKYSALKQRLSDAAGDKNLTIAACQDTCYKASFIFAGVKAGKECWCSDNVLGDLAVNATDCNIPCTGDKTSMCGGSKRLNVFEPVDDFWNEDVAETTAQMESGQPTAVSDTDSSASLHSRGGCMSILLLITLGYFELMLL</sequence>
<dbReference type="SMART" id="SM00321">
    <property type="entry name" value="WSC"/>
    <property type="match status" value="1"/>
</dbReference>
<evidence type="ECO:0000313" key="10">
    <source>
        <dbReference type="EMBL" id="KAH7317091.1"/>
    </source>
</evidence>
<dbReference type="PANTHER" id="PTHR24269:SF16">
    <property type="entry name" value="PROTEIN SLG1"/>
    <property type="match status" value="1"/>
</dbReference>
<dbReference type="AlphaFoldDB" id="A0A8K0SN37"/>
<keyword evidence="6" id="KW-0325">Glycoprotein</keyword>
<dbReference type="PROSITE" id="PS51212">
    <property type="entry name" value="WSC"/>
    <property type="match status" value="1"/>
</dbReference>
<evidence type="ECO:0000256" key="1">
    <source>
        <dbReference type="ARBA" id="ARBA00004167"/>
    </source>
</evidence>
<evidence type="ECO:0000256" key="4">
    <source>
        <dbReference type="ARBA" id="ARBA00022989"/>
    </source>
</evidence>
<keyword evidence="2" id="KW-0812">Transmembrane</keyword>
<evidence type="ECO:0000256" key="3">
    <source>
        <dbReference type="ARBA" id="ARBA00022729"/>
    </source>
</evidence>
<evidence type="ECO:0000256" key="5">
    <source>
        <dbReference type="ARBA" id="ARBA00023136"/>
    </source>
</evidence>
<evidence type="ECO:0000256" key="8">
    <source>
        <dbReference type="SAM" id="SignalP"/>
    </source>
</evidence>
<dbReference type="InterPro" id="IPR051836">
    <property type="entry name" value="Kremen_rcpt"/>
</dbReference>
<feature type="region of interest" description="Disordered" evidence="7">
    <location>
        <begin position="235"/>
        <end position="254"/>
    </location>
</feature>
<comment type="caution">
    <text evidence="10">The sequence shown here is derived from an EMBL/GenBank/DDBJ whole genome shotgun (WGS) entry which is preliminary data.</text>
</comment>
<comment type="subcellular location">
    <subcellularLocation>
        <location evidence="1">Membrane</location>
        <topology evidence="1">Single-pass membrane protein</topology>
    </subcellularLocation>
</comment>
<keyword evidence="5" id="KW-0472">Membrane</keyword>
<evidence type="ECO:0000259" key="9">
    <source>
        <dbReference type="PROSITE" id="PS51212"/>
    </source>
</evidence>
<gene>
    <name evidence="10" type="ORF">B0I35DRAFT_434554</name>
</gene>
<feature type="region of interest" description="Disordered" evidence="7">
    <location>
        <begin position="100"/>
        <end position="125"/>
    </location>
</feature>
<dbReference type="Proteomes" id="UP000813444">
    <property type="component" value="Unassembled WGS sequence"/>
</dbReference>
<reference evidence="10" key="1">
    <citation type="journal article" date="2021" name="Nat. Commun.">
        <title>Genetic determinants of endophytism in the Arabidopsis root mycobiome.</title>
        <authorList>
            <person name="Mesny F."/>
            <person name="Miyauchi S."/>
            <person name="Thiergart T."/>
            <person name="Pickel B."/>
            <person name="Atanasova L."/>
            <person name="Karlsson M."/>
            <person name="Huettel B."/>
            <person name="Barry K.W."/>
            <person name="Haridas S."/>
            <person name="Chen C."/>
            <person name="Bauer D."/>
            <person name="Andreopoulos W."/>
            <person name="Pangilinan J."/>
            <person name="LaButti K."/>
            <person name="Riley R."/>
            <person name="Lipzen A."/>
            <person name="Clum A."/>
            <person name="Drula E."/>
            <person name="Henrissat B."/>
            <person name="Kohler A."/>
            <person name="Grigoriev I.V."/>
            <person name="Martin F.M."/>
            <person name="Hacquard S."/>
        </authorList>
    </citation>
    <scope>NUCLEOTIDE SEQUENCE</scope>
    <source>
        <strain evidence="10">MPI-CAGE-CH-0235</strain>
    </source>
</reference>
<dbReference type="EMBL" id="JAGPNK010000008">
    <property type="protein sequence ID" value="KAH7317091.1"/>
    <property type="molecule type" value="Genomic_DNA"/>
</dbReference>
<evidence type="ECO:0000256" key="6">
    <source>
        <dbReference type="ARBA" id="ARBA00023180"/>
    </source>
</evidence>
<keyword evidence="11" id="KW-1185">Reference proteome</keyword>
<dbReference type="InterPro" id="IPR002889">
    <property type="entry name" value="WSC_carb-bd"/>
</dbReference>
<proteinExistence type="predicted"/>
<accession>A0A8K0SN37</accession>
<feature type="signal peptide" evidence="8">
    <location>
        <begin position="1"/>
        <end position="25"/>
    </location>
</feature>
<organism evidence="10 11">
    <name type="scientific">Stachybotrys elegans</name>
    <dbReference type="NCBI Taxonomy" id="80388"/>
    <lineage>
        <taxon>Eukaryota</taxon>
        <taxon>Fungi</taxon>
        <taxon>Dikarya</taxon>
        <taxon>Ascomycota</taxon>
        <taxon>Pezizomycotina</taxon>
        <taxon>Sordariomycetes</taxon>
        <taxon>Hypocreomycetidae</taxon>
        <taxon>Hypocreales</taxon>
        <taxon>Stachybotryaceae</taxon>
        <taxon>Stachybotrys</taxon>
    </lineage>
</organism>
<evidence type="ECO:0000256" key="2">
    <source>
        <dbReference type="ARBA" id="ARBA00022692"/>
    </source>
</evidence>
<evidence type="ECO:0000313" key="11">
    <source>
        <dbReference type="Proteomes" id="UP000813444"/>
    </source>
</evidence>
<feature type="domain" description="WSC" evidence="9">
    <location>
        <begin position="125"/>
        <end position="221"/>
    </location>
</feature>
<feature type="chain" id="PRO_5035477960" evidence="8">
    <location>
        <begin position="26"/>
        <end position="276"/>
    </location>
</feature>
<dbReference type="GO" id="GO:0005886">
    <property type="term" value="C:plasma membrane"/>
    <property type="evidence" value="ECO:0007669"/>
    <property type="project" value="TreeGrafter"/>
</dbReference>
<keyword evidence="4" id="KW-1133">Transmembrane helix</keyword>
<keyword evidence="3 8" id="KW-0732">Signal</keyword>
<dbReference type="OrthoDB" id="2019572at2759"/>
<dbReference type="Pfam" id="PF01822">
    <property type="entry name" value="WSC"/>
    <property type="match status" value="1"/>
</dbReference>
<feature type="compositionally biased region" description="Polar residues" evidence="7">
    <location>
        <begin position="235"/>
        <end position="253"/>
    </location>
</feature>
<dbReference type="PANTHER" id="PTHR24269">
    <property type="entry name" value="KREMEN PROTEIN"/>
    <property type="match status" value="1"/>
</dbReference>